<evidence type="ECO:0000313" key="2">
    <source>
        <dbReference type="Proteomes" id="UP000436088"/>
    </source>
</evidence>
<evidence type="ECO:0000313" key="1">
    <source>
        <dbReference type="EMBL" id="KAE8718427.1"/>
    </source>
</evidence>
<organism evidence="1 2">
    <name type="scientific">Hibiscus syriacus</name>
    <name type="common">Rose of Sharon</name>
    <dbReference type="NCBI Taxonomy" id="106335"/>
    <lineage>
        <taxon>Eukaryota</taxon>
        <taxon>Viridiplantae</taxon>
        <taxon>Streptophyta</taxon>
        <taxon>Embryophyta</taxon>
        <taxon>Tracheophyta</taxon>
        <taxon>Spermatophyta</taxon>
        <taxon>Magnoliopsida</taxon>
        <taxon>eudicotyledons</taxon>
        <taxon>Gunneridae</taxon>
        <taxon>Pentapetalae</taxon>
        <taxon>rosids</taxon>
        <taxon>malvids</taxon>
        <taxon>Malvales</taxon>
        <taxon>Malvaceae</taxon>
        <taxon>Malvoideae</taxon>
        <taxon>Hibiscus</taxon>
    </lineage>
</organism>
<dbReference type="InterPro" id="IPR012866">
    <property type="entry name" value="DUF1644"/>
</dbReference>
<comment type="caution">
    <text evidence="1">The sequence shown here is derived from an EMBL/GenBank/DDBJ whole genome shotgun (WGS) entry which is preliminary data.</text>
</comment>
<proteinExistence type="predicted"/>
<reference evidence="1" key="1">
    <citation type="submission" date="2019-09" db="EMBL/GenBank/DDBJ databases">
        <title>Draft genome information of white flower Hibiscus syriacus.</title>
        <authorList>
            <person name="Kim Y.-M."/>
        </authorList>
    </citation>
    <scope>NUCLEOTIDE SEQUENCE [LARGE SCALE GENOMIC DNA]</scope>
    <source>
        <strain evidence="1">YM2019G1</strain>
    </source>
</reference>
<gene>
    <name evidence="1" type="ORF">F3Y22_tig00110013pilonHSYRG00167</name>
</gene>
<sequence>MPKDRSKNPPGFGFRSAKEAELWDDARWPICIENPHNAVLLRCSSSENSCRPFMCNTSNRYSNCFEQYFKLSSTSSLSAAMLPKIPSAEMNSTSSRGRSCRSPMLLCPLCRGEERFMVGRSWNQHDESLITKSGVVLLRHVISWGVTGNPGTMLDPISLMSGRRKWNRNVGVIGLGLRPKGIMKMLLSN</sequence>
<dbReference type="EMBL" id="VEPZ02000812">
    <property type="protein sequence ID" value="KAE8718427.1"/>
    <property type="molecule type" value="Genomic_DNA"/>
</dbReference>
<accession>A0A6A3BQT7</accession>
<protein>
    <submittedName>
        <fullName evidence="1">Uncharacterized protein</fullName>
    </submittedName>
</protein>
<keyword evidence="2" id="KW-1185">Reference proteome</keyword>
<dbReference type="Proteomes" id="UP000436088">
    <property type="component" value="Unassembled WGS sequence"/>
</dbReference>
<name>A0A6A3BQT7_HIBSY</name>
<dbReference type="PANTHER" id="PTHR31197">
    <property type="entry name" value="OS01G0612600 PROTEIN"/>
    <property type="match status" value="1"/>
</dbReference>
<dbReference type="PANTHER" id="PTHR31197:SF5">
    <property type="entry name" value="OS01G0612600 PROTEIN"/>
    <property type="match status" value="1"/>
</dbReference>
<dbReference type="Pfam" id="PF07800">
    <property type="entry name" value="DUF1644"/>
    <property type="match status" value="1"/>
</dbReference>
<dbReference type="AlphaFoldDB" id="A0A6A3BQT7"/>